<dbReference type="EMBL" id="GBXM01060057">
    <property type="protein sequence ID" value="JAH48520.1"/>
    <property type="molecule type" value="Transcribed_RNA"/>
</dbReference>
<reference evidence="1" key="2">
    <citation type="journal article" date="2015" name="Fish Shellfish Immunol.">
        <title>Early steps in the European eel (Anguilla anguilla)-Vibrio vulnificus interaction in the gills: Role of the RtxA13 toxin.</title>
        <authorList>
            <person name="Callol A."/>
            <person name="Pajuelo D."/>
            <person name="Ebbesson L."/>
            <person name="Teles M."/>
            <person name="MacKenzie S."/>
            <person name="Amaro C."/>
        </authorList>
    </citation>
    <scope>NUCLEOTIDE SEQUENCE</scope>
</reference>
<sequence length="31" mass="3788">MFNFYLFIHLSSQWHISYTCSYQESKMVVVV</sequence>
<protein>
    <submittedName>
        <fullName evidence="1">Uncharacterized protein</fullName>
    </submittedName>
</protein>
<dbReference type="AlphaFoldDB" id="A0A0E9T6F0"/>
<proteinExistence type="predicted"/>
<name>A0A0E9T6F0_ANGAN</name>
<accession>A0A0E9T6F0</accession>
<reference evidence="1" key="1">
    <citation type="submission" date="2014-11" db="EMBL/GenBank/DDBJ databases">
        <authorList>
            <person name="Amaro Gonzalez C."/>
        </authorList>
    </citation>
    <scope>NUCLEOTIDE SEQUENCE</scope>
</reference>
<organism evidence="1">
    <name type="scientific">Anguilla anguilla</name>
    <name type="common">European freshwater eel</name>
    <name type="synonym">Muraena anguilla</name>
    <dbReference type="NCBI Taxonomy" id="7936"/>
    <lineage>
        <taxon>Eukaryota</taxon>
        <taxon>Metazoa</taxon>
        <taxon>Chordata</taxon>
        <taxon>Craniata</taxon>
        <taxon>Vertebrata</taxon>
        <taxon>Euteleostomi</taxon>
        <taxon>Actinopterygii</taxon>
        <taxon>Neopterygii</taxon>
        <taxon>Teleostei</taxon>
        <taxon>Anguilliformes</taxon>
        <taxon>Anguillidae</taxon>
        <taxon>Anguilla</taxon>
    </lineage>
</organism>
<evidence type="ECO:0000313" key="1">
    <source>
        <dbReference type="EMBL" id="JAH48520.1"/>
    </source>
</evidence>